<sequence>MLLTQARTSASGTRYWRAGSGQPVVLIHGVGLDATLWQEQMEALAPYYDVIAYDMLGHGESPLPKVDATLEDYADQLVTLLDELDVPTATVTGFSMGGLVARAFALLYPDRLQALVVLSSVFNRNDQERAGVGQRLAQTLEQGPAANVEGALERWFSPAFRQAHPDRIDAVRRRVTSNDPDGYYRSYALFGTQDRFGSDKLGAIRVPVLVATGELDPGSTPDMAHKLAGQLPNARVHILEGQRHMAPVEAADQVNDLLLDFLAKVHRPSLQKESLE</sequence>
<dbReference type="Gene3D" id="3.40.50.1820">
    <property type="entry name" value="alpha/beta hydrolase"/>
    <property type="match status" value="1"/>
</dbReference>
<dbReference type="Proteomes" id="UP000003208">
    <property type="component" value="Unassembled WGS sequence"/>
</dbReference>
<keyword evidence="3" id="KW-1185">Reference proteome</keyword>
<dbReference type="PANTHER" id="PTHR43798">
    <property type="entry name" value="MONOACYLGLYCEROL LIPASE"/>
    <property type="match status" value="1"/>
</dbReference>
<dbReference type="EMBL" id="AGTR01000009">
    <property type="protein sequence ID" value="EHJ06319.1"/>
    <property type="molecule type" value="Genomic_DNA"/>
</dbReference>
<evidence type="ECO:0000313" key="2">
    <source>
        <dbReference type="EMBL" id="EHJ06319.1"/>
    </source>
</evidence>
<reference evidence="2 3" key="1">
    <citation type="journal article" date="2012" name="J. Bacteriol.">
        <title>Genome sequence of deep-sea manganese-oxidizing bacterium Marinobacter manganoxydans MnI7-9.</title>
        <authorList>
            <person name="Wang H."/>
            <person name="Li H."/>
            <person name="Shao Z."/>
            <person name="Liao S."/>
            <person name="Johnstone L."/>
            <person name="Rensing C."/>
            <person name="Wang G."/>
        </authorList>
    </citation>
    <scope>NUCLEOTIDE SEQUENCE [LARGE SCALE GENOMIC DNA]</scope>
    <source>
        <strain evidence="2 3">MnI7-9</strain>
    </source>
</reference>
<keyword evidence="2" id="KW-0378">Hydrolase</keyword>
<gene>
    <name evidence="2" type="ORF">KYE_01783</name>
</gene>
<dbReference type="AlphaFoldDB" id="G6YNE2"/>
<dbReference type="InterPro" id="IPR029058">
    <property type="entry name" value="AB_hydrolase_fold"/>
</dbReference>
<dbReference type="SUPFAM" id="SSF53474">
    <property type="entry name" value="alpha/beta-Hydrolases"/>
    <property type="match status" value="1"/>
</dbReference>
<dbReference type="RefSeq" id="WP_008169812.1">
    <property type="nucleotide sequence ID" value="NZ_AGTR01000009.1"/>
</dbReference>
<organism evidence="2 3">
    <name type="scientific">Marinobacter manganoxydans MnI7-9</name>
    <dbReference type="NCBI Taxonomy" id="1094979"/>
    <lineage>
        <taxon>Bacteria</taxon>
        <taxon>Pseudomonadati</taxon>
        <taxon>Pseudomonadota</taxon>
        <taxon>Gammaproteobacteria</taxon>
        <taxon>Pseudomonadales</taxon>
        <taxon>Marinobacteraceae</taxon>
        <taxon>Marinobacter</taxon>
    </lineage>
</organism>
<accession>G6YNE2</accession>
<evidence type="ECO:0000313" key="3">
    <source>
        <dbReference type="Proteomes" id="UP000003208"/>
    </source>
</evidence>
<dbReference type="InterPro" id="IPR000073">
    <property type="entry name" value="AB_hydrolase_1"/>
</dbReference>
<evidence type="ECO:0000259" key="1">
    <source>
        <dbReference type="Pfam" id="PF00561"/>
    </source>
</evidence>
<dbReference type="PRINTS" id="PR00111">
    <property type="entry name" value="ABHYDROLASE"/>
</dbReference>
<name>G6YNE2_9GAMM</name>
<dbReference type="PATRIC" id="fig|1094979.3.peg.330"/>
<protein>
    <submittedName>
        <fullName evidence="2">Alpha/beta hydrolase fold family protein</fullName>
    </submittedName>
</protein>
<dbReference type="InterPro" id="IPR050266">
    <property type="entry name" value="AB_hydrolase_sf"/>
</dbReference>
<dbReference type="GO" id="GO:0016787">
    <property type="term" value="F:hydrolase activity"/>
    <property type="evidence" value="ECO:0007669"/>
    <property type="project" value="UniProtKB-KW"/>
</dbReference>
<feature type="domain" description="AB hydrolase-1" evidence="1">
    <location>
        <begin position="23"/>
        <end position="249"/>
    </location>
</feature>
<dbReference type="Pfam" id="PF00561">
    <property type="entry name" value="Abhydrolase_1"/>
    <property type="match status" value="1"/>
</dbReference>
<proteinExistence type="predicted"/>